<evidence type="ECO:0000313" key="1">
    <source>
        <dbReference type="EMBL" id="CAD8554254.1"/>
    </source>
</evidence>
<dbReference type="PROSITE" id="PS51257">
    <property type="entry name" value="PROKAR_LIPOPROTEIN"/>
    <property type="match status" value="1"/>
</dbReference>
<gene>
    <name evidence="1" type="ORF">CLEP1334_LOCUS29545</name>
</gene>
<name>A0A7S0JK33_9EUKA</name>
<organism evidence="1">
    <name type="scientific">Calcidiscus leptoporus</name>
    <dbReference type="NCBI Taxonomy" id="127549"/>
    <lineage>
        <taxon>Eukaryota</taxon>
        <taxon>Haptista</taxon>
        <taxon>Haptophyta</taxon>
        <taxon>Prymnesiophyceae</taxon>
        <taxon>Coccolithales</taxon>
        <taxon>Calcidiscaceae</taxon>
        <taxon>Calcidiscus</taxon>
    </lineage>
</organism>
<proteinExistence type="predicted"/>
<protein>
    <submittedName>
        <fullName evidence="1">Uncharacterized protein</fullName>
    </submittedName>
</protein>
<dbReference type="AlphaFoldDB" id="A0A7S0JK33"/>
<dbReference type="SUPFAM" id="SSF48452">
    <property type="entry name" value="TPR-like"/>
    <property type="match status" value="1"/>
</dbReference>
<dbReference type="InterPro" id="IPR011990">
    <property type="entry name" value="TPR-like_helical_dom_sf"/>
</dbReference>
<dbReference type="EMBL" id="HBER01059124">
    <property type="protein sequence ID" value="CAD8554254.1"/>
    <property type="molecule type" value="Transcribed_RNA"/>
</dbReference>
<accession>A0A7S0JK33</accession>
<dbReference type="Gene3D" id="1.25.40.10">
    <property type="entry name" value="Tetratricopeptide repeat domain"/>
    <property type="match status" value="1"/>
</dbReference>
<sequence length="365" mass="41160">MPHARYERWVYGSLKHSTAASTTSPSVAWAAVSSCMLGRFCKVLQVVQRQPNHLFSHLLLAKIYIGQGLPALALQALDEAARIQPEHWQTHLLRLFVLKRLDRLYANEATQSHRIVCARIREACAQADMPSAAALMCVNELVQFEPTGMEIGRSDKADGLRGVEAGTNAIHLGAHLVTDKARKKLRIQRYVTLRRLLPRRLIRLLQAWYASLRLRMAETAAFQAKTQRHEYFPEVLSTYLNLALEPLASSISQTMVAPTYPFPITYIPGGGIHPHLDVSDNELSLTFQVQLEGSISQWPLVFLDPRGQELSNLNASTAKHVVLKDNDGVLYYGPDIVHWRENQHSTLTQIVFAFREEDVTHCNNQ</sequence>
<reference evidence="1" key="1">
    <citation type="submission" date="2021-01" db="EMBL/GenBank/DDBJ databases">
        <authorList>
            <person name="Corre E."/>
            <person name="Pelletier E."/>
            <person name="Niang G."/>
            <person name="Scheremetjew M."/>
            <person name="Finn R."/>
            <person name="Kale V."/>
            <person name="Holt S."/>
            <person name="Cochrane G."/>
            <person name="Meng A."/>
            <person name="Brown T."/>
            <person name="Cohen L."/>
        </authorList>
    </citation>
    <scope>NUCLEOTIDE SEQUENCE</scope>
    <source>
        <strain evidence="1">RCC1130</strain>
    </source>
</reference>